<dbReference type="InterPro" id="IPR041246">
    <property type="entry name" value="Bact_MG10"/>
</dbReference>
<dbReference type="Pfam" id="PF17970">
    <property type="entry name" value="bMG1"/>
    <property type="match status" value="1"/>
</dbReference>
<dbReference type="SUPFAM" id="SSF48239">
    <property type="entry name" value="Terpenoid cyclases/Protein prenyltransferases"/>
    <property type="match status" value="1"/>
</dbReference>
<evidence type="ECO:0000259" key="5">
    <source>
        <dbReference type="SMART" id="SM01359"/>
    </source>
</evidence>
<reference evidence="7 8" key="1">
    <citation type="submission" date="2019-03" db="EMBL/GenBank/DDBJ databases">
        <title>Genomic Encyclopedia of Type Strains, Phase IV (KMG-IV): sequencing the most valuable type-strain genomes for metagenomic binning, comparative biology and taxonomic classification.</title>
        <authorList>
            <person name="Goeker M."/>
        </authorList>
    </citation>
    <scope>NUCLEOTIDE SEQUENCE [LARGE SCALE GENOMIC DNA]</scope>
    <source>
        <strain evidence="7 8">DSM 21667</strain>
    </source>
</reference>
<evidence type="ECO:0000259" key="6">
    <source>
        <dbReference type="SMART" id="SM01360"/>
    </source>
</evidence>
<dbReference type="InterPro" id="IPR049120">
    <property type="entry name" value="A2M_bMG2"/>
</dbReference>
<evidence type="ECO:0000256" key="4">
    <source>
        <dbReference type="SAM" id="SignalP"/>
    </source>
</evidence>
<dbReference type="InterPro" id="IPR026284">
    <property type="entry name" value="A2MG_proteobact"/>
</dbReference>
<dbReference type="Pfam" id="PF00207">
    <property type="entry name" value="A2M"/>
    <property type="match status" value="1"/>
</dbReference>
<evidence type="ECO:0000313" key="8">
    <source>
        <dbReference type="Proteomes" id="UP000295293"/>
    </source>
</evidence>
<accession>A0A4R6YY88</accession>
<dbReference type="Pfam" id="PF21142">
    <property type="entry name" value="A2M_bMG2"/>
    <property type="match status" value="1"/>
</dbReference>
<dbReference type="Proteomes" id="UP000295293">
    <property type="component" value="Unassembled WGS sequence"/>
</dbReference>
<sequence>MRMTVPNRCWCRGWALAVLSAGLLLAACDRSSPPLPQAQGTPPPRAAEAPRPQGFALVSANAAQYQGQLALALEFSQPLVGTQAFDPLLGVKDAKGAVVSGSWALDEDGKTLHFPYVQANQTYSLTIKAALTAVDGSTLPADQNKDIFTGPLEPAVGFASQGSVLPARDTRGIPVVSVNVGEVDVEFLRVRDKELSNFFASYQGNERRSSYELDPDSGWWGRKGKPITNMADSVYASRFVLDGKENERTLSYLPIQNIAQLAEPGLYFVVMKRAGSFREQWETSYFFVSDIGLHTRAYREQLFVHAASLKSGEALANVDLSIIDNKGQSVLDARTDADGNALLNYALNAEQVLVARSGSDVSLLPFNQPALDLSDFAVAGRRQEWFDVFAWSGRDLYRPGETLRVSALLRDSDGKPIKPQSVFLTLKQPDGRQWSQAKLEPRELGYLEWTQALPADAPTGRWQIEFRLDPTAKEANQALSLRIEEFLPERLKLDLNSAQAQLKPGEKLALDVQGDYLYGAPAAGNRFSARLTIANDAHPLDTQKDYFFGDPTLELPKDARDVVDEALDASGKLQPQIDVLGEIKAQAPIAAVVSGSVFESGGRSVTRTLKRTVWPAEALVGIRPLFDPKDGATANGRVGFELIRANAKGELLAAQGLKLSLVRENRNYHWSYDKSSGWRFDFTRSFDTVETRDIASAAGQAVKFDVPVEWGGYRIDVLDPATGLTLRYPFVAGWSWSDDNRGKEARPDKIKLSLDKQHYRAGDMLKVSVTAPQAGSGLLLVESDKLLYTQRIDVKGTTEFAIPVTPEWERHDVYVSALVLRGGSAPSKVTPARAVGVAHVSMDREARKIALEIEAPRQSKPETSLPVTLKAPALAGQEAYVVVSAVDLGILNITRFARPDAVAWFFGQRRLGIDAFDLYGRLIESFDGALAKLRYGGDMTLAALPQARRPTAKVQTVDLYSGAVKLDAQGTAQIELPLPDFNGTLRVSGLVFGADRYGGSDTETIVRAPLVAEVSTPRVLAPGDSASLTLDLSNFSGSEREFQLHFEADPPLRIADASRSVRVADGAKKTLQFDLAADEGLGVGKFRLIAEAGEVKIRRSYEIAVRPAWPAVLRSSPQVLQPGAGLGLGSGAMEGLIADSVTASLSVSALPPLPFASSVRGLLGYPYGCVEQTTSRGYGVMLLDKDTAKNLGIAPLADEARSAMIANAVSRISAMQIPSGHFSLWGDEGSVDTMMTPYVTEFLLDARESGFAVPESVLQKALKRLNDDLLSGGHPYYGYDNAEHLRFADQAWSAYVLARVQRASLGTLRTLFDNDRAKSITALPLVHLGIALSLQGDKTRAEQALAEAFAKQVQRPQWLGDYGSELRDTALMVALTHHFKLGKPDYDERVIALGRELAARRSANTLRWLSTQEQSAIARLGKALIADGTAKVGGSLSLAGSSSEVEPAPIWSRSFDANELRAGVRFVPNASTPLYVSEDVAGIPRNAPAADDSHVAIKRQWYALDGTAWEGSELKEGAGLIVGISLEAKEDMRDALLVDLLPGGLEIENFNLTDAKQWADIVVDGVQMSERAYSANLRHEEFRDDRYVAALNLAKGQQAHVFYLVRAVSPGNYLVPPTTVEDMYRPEIRGIARSTPARVTVVQP</sequence>
<keyword evidence="3" id="KW-1003">Cell membrane</keyword>
<feature type="domain" description="Alpha-2-macroglobulin" evidence="6">
    <location>
        <begin position="957"/>
        <end position="1046"/>
    </location>
</feature>
<evidence type="ECO:0000256" key="2">
    <source>
        <dbReference type="ARBA" id="ARBA00022729"/>
    </source>
</evidence>
<dbReference type="SMART" id="SM01360">
    <property type="entry name" value="A2M"/>
    <property type="match status" value="1"/>
</dbReference>
<name>A0A4R6YY88_9GAMM</name>
<dbReference type="InterPro" id="IPR041203">
    <property type="entry name" value="Bact_A2M_MG5"/>
</dbReference>
<dbReference type="Pfam" id="PF17962">
    <property type="entry name" value="bMG6"/>
    <property type="match status" value="1"/>
</dbReference>
<comment type="caution">
    <text evidence="7">The sequence shown here is derived from an EMBL/GenBank/DDBJ whole genome shotgun (WGS) entry which is preliminary data.</text>
</comment>
<dbReference type="InterPro" id="IPR040639">
    <property type="entry name" value="A2MG_MG1"/>
</dbReference>
<dbReference type="InterPro" id="IPR008930">
    <property type="entry name" value="Terpenoid_cyclase/PrenylTrfase"/>
</dbReference>
<dbReference type="InterPro" id="IPR002890">
    <property type="entry name" value="MG2"/>
</dbReference>
<dbReference type="Gene3D" id="1.50.10.20">
    <property type="match status" value="1"/>
</dbReference>
<keyword evidence="3" id="KW-0472">Membrane</keyword>
<dbReference type="PIRSF" id="PIRSF038980">
    <property type="entry name" value="A2M_bac"/>
    <property type="match status" value="1"/>
</dbReference>
<dbReference type="Gene3D" id="2.60.40.1930">
    <property type="match status" value="1"/>
</dbReference>
<proteinExistence type="inferred from homology"/>
<keyword evidence="3" id="KW-0646">Protease inhibitor</keyword>
<dbReference type="InterPro" id="IPR001599">
    <property type="entry name" value="Macroglobln_a2"/>
</dbReference>
<keyword evidence="8" id="KW-1185">Reference proteome</keyword>
<dbReference type="Pfam" id="PF17973">
    <property type="entry name" value="bMG10"/>
    <property type="match status" value="1"/>
</dbReference>
<dbReference type="InterPro" id="IPR021868">
    <property type="entry name" value="Alpha_2_Macroglob_MG3"/>
</dbReference>
<protein>
    <recommendedName>
        <fullName evidence="3">Alpha-2-macroglobulin</fullName>
    </recommendedName>
</protein>
<dbReference type="SMART" id="SM01359">
    <property type="entry name" value="A2M_N_2"/>
    <property type="match status" value="1"/>
</dbReference>
<comment type="similarity">
    <text evidence="1">Belongs to the protease inhibitor I39 (alpha-2-macroglobulin) family. Bacterial alpha-2-macroglobulin subfamily.</text>
</comment>
<dbReference type="PANTHER" id="PTHR40094">
    <property type="entry name" value="ALPHA-2-MACROGLOBULIN HOMOLOG"/>
    <property type="match status" value="1"/>
</dbReference>
<dbReference type="InterPro" id="IPR041462">
    <property type="entry name" value="Bact_A2M_MG6"/>
</dbReference>
<feature type="domain" description="Alpha-2-macroglobulin bait region" evidence="5">
    <location>
        <begin position="750"/>
        <end position="893"/>
    </location>
</feature>
<feature type="chain" id="PRO_5020908610" description="Alpha-2-macroglobulin" evidence="4">
    <location>
        <begin position="27"/>
        <end position="1644"/>
    </location>
</feature>
<keyword evidence="2 4" id="KW-0732">Signal</keyword>
<dbReference type="InterPro" id="IPR011625">
    <property type="entry name" value="A2M_N_BRD"/>
</dbReference>
<dbReference type="Pfam" id="PF07703">
    <property type="entry name" value="A2M_BRD"/>
    <property type="match status" value="1"/>
</dbReference>
<dbReference type="Pfam" id="PF01835">
    <property type="entry name" value="MG2"/>
    <property type="match status" value="1"/>
</dbReference>
<dbReference type="PROSITE" id="PS51257">
    <property type="entry name" value="PROKAR_LIPOPROTEIN"/>
    <property type="match status" value="1"/>
</dbReference>
<gene>
    <name evidence="7" type="ORF">DFR29_106109</name>
</gene>
<dbReference type="CDD" id="cd02891">
    <property type="entry name" value="A2M_like"/>
    <property type="match status" value="1"/>
</dbReference>
<dbReference type="InterPro" id="IPR051802">
    <property type="entry name" value="YfhM-like"/>
</dbReference>
<comment type="function">
    <text evidence="3">Protects the bacterial cell from host peptidases.</text>
</comment>
<dbReference type="EMBL" id="SNZH01000006">
    <property type="protein sequence ID" value="TDR43967.1"/>
    <property type="molecule type" value="Genomic_DNA"/>
</dbReference>
<evidence type="ECO:0000313" key="7">
    <source>
        <dbReference type="EMBL" id="TDR43967.1"/>
    </source>
</evidence>
<evidence type="ECO:0000256" key="3">
    <source>
        <dbReference type="PIRNR" id="PIRNR038980"/>
    </source>
</evidence>
<dbReference type="Pfam" id="PF17972">
    <property type="entry name" value="bMG5"/>
    <property type="match status" value="1"/>
</dbReference>
<dbReference type="GO" id="GO:0004866">
    <property type="term" value="F:endopeptidase inhibitor activity"/>
    <property type="evidence" value="ECO:0007669"/>
    <property type="project" value="UniProtKB-UniRule"/>
</dbReference>
<evidence type="ECO:0000256" key="1">
    <source>
        <dbReference type="ARBA" id="ARBA00010556"/>
    </source>
</evidence>
<feature type="signal peptide" evidence="4">
    <location>
        <begin position="1"/>
        <end position="26"/>
    </location>
</feature>
<dbReference type="Pfam" id="PF11974">
    <property type="entry name" value="bMG3"/>
    <property type="match status" value="1"/>
</dbReference>
<dbReference type="PANTHER" id="PTHR40094:SF1">
    <property type="entry name" value="UBIQUITIN DOMAIN-CONTAINING PROTEIN"/>
    <property type="match status" value="1"/>
</dbReference>
<organism evidence="7 8">
    <name type="scientific">Tahibacter aquaticus</name>
    <dbReference type="NCBI Taxonomy" id="520092"/>
    <lineage>
        <taxon>Bacteria</taxon>
        <taxon>Pseudomonadati</taxon>
        <taxon>Pseudomonadota</taxon>
        <taxon>Gammaproteobacteria</taxon>
        <taxon>Lysobacterales</taxon>
        <taxon>Rhodanobacteraceae</taxon>
        <taxon>Tahibacter</taxon>
    </lineage>
</organism>